<feature type="transmembrane region" description="Helical" evidence="7">
    <location>
        <begin position="333"/>
        <end position="353"/>
    </location>
</feature>
<evidence type="ECO:0000256" key="4">
    <source>
        <dbReference type="ARBA" id="ARBA00022989"/>
    </source>
</evidence>
<keyword evidence="5 7" id="KW-0472">Membrane</keyword>
<feature type="transmembrane region" description="Helical" evidence="7">
    <location>
        <begin position="572"/>
        <end position="593"/>
    </location>
</feature>
<dbReference type="CDD" id="cd17502">
    <property type="entry name" value="MFS_Azr1_MDR_like"/>
    <property type="match status" value="1"/>
</dbReference>
<dbReference type="AlphaFoldDB" id="G0S986"/>
<evidence type="ECO:0000313" key="10">
    <source>
        <dbReference type="Proteomes" id="UP000008066"/>
    </source>
</evidence>
<accession>G0S986</accession>
<feature type="transmembrane region" description="Helical" evidence="7">
    <location>
        <begin position="374"/>
        <end position="395"/>
    </location>
</feature>
<dbReference type="SUPFAM" id="SSF103473">
    <property type="entry name" value="MFS general substrate transporter"/>
    <property type="match status" value="1"/>
</dbReference>
<comment type="similarity">
    <text evidence="2">Belongs to the major facilitator superfamily. TCR/Tet family.</text>
</comment>
<evidence type="ECO:0000256" key="3">
    <source>
        <dbReference type="ARBA" id="ARBA00022692"/>
    </source>
</evidence>
<dbReference type="Gene3D" id="1.20.1250.20">
    <property type="entry name" value="MFS general substrate transporter like domains"/>
    <property type="match status" value="2"/>
</dbReference>
<keyword evidence="3 7" id="KW-0812">Transmembrane</keyword>
<keyword evidence="10" id="KW-1185">Reference proteome</keyword>
<evidence type="ECO:0000259" key="8">
    <source>
        <dbReference type="PROSITE" id="PS50850"/>
    </source>
</evidence>
<reference evidence="9 10" key="1">
    <citation type="journal article" date="2011" name="Cell">
        <title>Insight into structure and assembly of the nuclear pore complex by utilizing the genome of a eukaryotic thermophile.</title>
        <authorList>
            <person name="Amlacher S."/>
            <person name="Sarges P."/>
            <person name="Flemming D."/>
            <person name="van Noort V."/>
            <person name="Kunze R."/>
            <person name="Devos D.P."/>
            <person name="Arumugam M."/>
            <person name="Bork P."/>
            <person name="Hurt E."/>
        </authorList>
    </citation>
    <scope>NUCLEOTIDE SEQUENCE [LARGE SCALE GENOMIC DNA]</scope>
    <source>
        <strain evidence="10">DSM 1495 / CBS 144.50 / IMI 039719</strain>
    </source>
</reference>
<sequence length="632" mass="66922">MAASQHSTPRLGSSSSSVYRPSDGDSSPVYSLGSIGITVPSSPVFRPFDAGTDGDSEIIELQTVPLQDPTPAPLNTEPDIGRDGAASIRDESPSPPYAMGFKLFAMLASITTAIFLMMLDTSIISTAVPRITDEFHSVDDVGWYASIYSLASSAFQPITGRIYSKFNIKYSFLAFFAIFEAGSLICGTSISSGMFIIGRAVAGAGSSGFINGAVTILAATVPLEKRPSLTGIMMGFSQLGIVLGPLVGGAFTSYTTWRWCFYVNLPVGAIVAIGLMLVDIPDLVTKPKPFDVLRRLHVELDLVGFTLIAPAAVMLLLATQWGGDPYAWNSPTIIGLFCGAGASAVVWFVWNFYHGEDALIPMSILRINATWSSACTQGFLLTGVYCASFYLPMYFQAVKGVVPMMSGVYLIASIGSQLLSAVVAGMLVERTGYVIPYAMLSGIIGSVSNGLYSTFKPDTATSKWVGYQVLNGVGRGFGMQMPVLAVQAALRPPQIPIGLSVVSFIQSLCVAIALAVSGTIFDLTLVHDLTQRAPDVDPNSILDAGATNFRSIVAPKDLPVVLQSYNIAISHVFYMAAGITGLAVFTSLFMGWIDIRKTHGSLSANGPRTGDAAGGNGQQAQQQHVDGPKHDA</sequence>
<dbReference type="InterPro" id="IPR020846">
    <property type="entry name" value="MFS_dom"/>
</dbReference>
<name>G0S986_CHATD</name>
<evidence type="ECO:0000256" key="1">
    <source>
        <dbReference type="ARBA" id="ARBA00004141"/>
    </source>
</evidence>
<dbReference type="Proteomes" id="UP000008066">
    <property type="component" value="Unassembled WGS sequence"/>
</dbReference>
<dbReference type="PANTHER" id="PTHR23501">
    <property type="entry name" value="MAJOR FACILITATOR SUPERFAMILY"/>
    <property type="match status" value="1"/>
</dbReference>
<gene>
    <name evidence="9" type="ORF">CTHT_0044940</name>
</gene>
<feature type="transmembrane region" description="Helical" evidence="7">
    <location>
        <begin position="103"/>
        <end position="129"/>
    </location>
</feature>
<evidence type="ECO:0000313" key="9">
    <source>
        <dbReference type="EMBL" id="EGS19997.1"/>
    </source>
</evidence>
<feature type="transmembrane region" description="Helical" evidence="7">
    <location>
        <begin position="170"/>
        <end position="190"/>
    </location>
</feature>
<dbReference type="InterPro" id="IPR011701">
    <property type="entry name" value="MFS"/>
</dbReference>
<dbReference type="PROSITE" id="PS50850">
    <property type="entry name" value="MFS"/>
    <property type="match status" value="1"/>
</dbReference>
<dbReference type="eggNOG" id="KOG0254">
    <property type="taxonomic scope" value="Eukaryota"/>
</dbReference>
<dbReference type="GO" id="GO:0022857">
    <property type="term" value="F:transmembrane transporter activity"/>
    <property type="evidence" value="ECO:0007669"/>
    <property type="project" value="InterPro"/>
</dbReference>
<feature type="transmembrane region" description="Helical" evidence="7">
    <location>
        <begin position="407"/>
        <end position="427"/>
    </location>
</feature>
<feature type="transmembrane region" description="Helical" evidence="7">
    <location>
        <begin position="231"/>
        <end position="255"/>
    </location>
</feature>
<proteinExistence type="inferred from homology"/>
<feature type="transmembrane region" description="Helical" evidence="7">
    <location>
        <begin position="261"/>
        <end position="280"/>
    </location>
</feature>
<evidence type="ECO:0000256" key="2">
    <source>
        <dbReference type="ARBA" id="ARBA00007520"/>
    </source>
</evidence>
<evidence type="ECO:0000256" key="6">
    <source>
        <dbReference type="SAM" id="MobiDB-lite"/>
    </source>
</evidence>
<comment type="subcellular location">
    <subcellularLocation>
        <location evidence="1">Membrane</location>
        <topology evidence="1">Multi-pass membrane protein</topology>
    </subcellularLocation>
</comment>
<feature type="region of interest" description="Disordered" evidence="6">
    <location>
        <begin position="1"/>
        <end position="32"/>
    </location>
</feature>
<keyword evidence="4 7" id="KW-1133">Transmembrane helix</keyword>
<feature type="transmembrane region" description="Helical" evidence="7">
    <location>
        <begin position="434"/>
        <end position="452"/>
    </location>
</feature>
<feature type="compositionally biased region" description="Polar residues" evidence="6">
    <location>
        <begin position="1"/>
        <end position="29"/>
    </location>
</feature>
<dbReference type="Pfam" id="PF07690">
    <property type="entry name" value="MFS_1"/>
    <property type="match status" value="1"/>
</dbReference>
<evidence type="ECO:0000256" key="7">
    <source>
        <dbReference type="SAM" id="Phobius"/>
    </source>
</evidence>
<feature type="domain" description="Major facilitator superfamily (MFS) profile" evidence="8">
    <location>
        <begin position="106"/>
        <end position="595"/>
    </location>
</feature>
<feature type="region of interest" description="Disordered" evidence="6">
    <location>
        <begin position="66"/>
        <end position="87"/>
    </location>
</feature>
<dbReference type="EMBL" id="GL988043">
    <property type="protein sequence ID" value="EGS19997.1"/>
    <property type="molecule type" value="Genomic_DNA"/>
</dbReference>
<dbReference type="OMA" id="VLWGMGW"/>
<dbReference type="KEGG" id="cthr:CTHT_0044940"/>
<dbReference type="RefSeq" id="XP_006694882.1">
    <property type="nucleotide sequence ID" value="XM_006694819.1"/>
</dbReference>
<organism evidence="10">
    <name type="scientific">Chaetomium thermophilum (strain DSM 1495 / CBS 144.50 / IMI 039719)</name>
    <name type="common">Thermochaetoides thermophila</name>
    <dbReference type="NCBI Taxonomy" id="759272"/>
    <lineage>
        <taxon>Eukaryota</taxon>
        <taxon>Fungi</taxon>
        <taxon>Dikarya</taxon>
        <taxon>Ascomycota</taxon>
        <taxon>Pezizomycotina</taxon>
        <taxon>Sordariomycetes</taxon>
        <taxon>Sordariomycetidae</taxon>
        <taxon>Sordariales</taxon>
        <taxon>Chaetomiaceae</taxon>
        <taxon>Thermochaetoides</taxon>
    </lineage>
</organism>
<protein>
    <recommendedName>
        <fullName evidence="8">Major facilitator superfamily (MFS) profile domain-containing protein</fullName>
    </recommendedName>
</protein>
<feature type="transmembrane region" description="Helical" evidence="7">
    <location>
        <begin position="196"/>
        <end position="219"/>
    </location>
</feature>
<dbReference type="GeneID" id="18258532"/>
<dbReference type="PANTHER" id="PTHR23501:SF193">
    <property type="entry name" value="MULTIDRUG TRANSPORTER, PUTATIVE (AFU_ORTHOLOGUE AFUA_8G00940)-RELATED"/>
    <property type="match status" value="1"/>
</dbReference>
<feature type="region of interest" description="Disordered" evidence="6">
    <location>
        <begin position="604"/>
        <end position="632"/>
    </location>
</feature>
<dbReference type="InterPro" id="IPR036259">
    <property type="entry name" value="MFS_trans_sf"/>
</dbReference>
<dbReference type="OrthoDB" id="10021397at2759"/>
<feature type="transmembrane region" description="Helical" evidence="7">
    <location>
        <begin position="497"/>
        <end position="521"/>
    </location>
</feature>
<feature type="transmembrane region" description="Helical" evidence="7">
    <location>
        <begin position="141"/>
        <end position="158"/>
    </location>
</feature>
<dbReference type="GO" id="GO:0005886">
    <property type="term" value="C:plasma membrane"/>
    <property type="evidence" value="ECO:0007669"/>
    <property type="project" value="TreeGrafter"/>
</dbReference>
<feature type="transmembrane region" description="Helical" evidence="7">
    <location>
        <begin position="300"/>
        <end position="321"/>
    </location>
</feature>
<evidence type="ECO:0000256" key="5">
    <source>
        <dbReference type="ARBA" id="ARBA00023136"/>
    </source>
</evidence>
<dbReference type="HOGENOM" id="CLU_000960_22_1_1"/>